<protein>
    <submittedName>
        <fullName evidence="2">HD-GYP domain-containing protein</fullName>
    </submittedName>
</protein>
<accession>A0A7C0WTX7</accession>
<name>A0A7C0WTX7_9BACT</name>
<dbReference type="AlphaFoldDB" id="A0A7C0WTX7"/>
<sequence length="441" mass="49978">MWLPFIKKKSAPENKRSIHPSELKIGMVVELPVSWLRHPFWKSRFRIRDASQIEKIMALNLPFLYQIMEDTNDAGKLAEGQELTEYTQEIEEADTKTQEPTETVSTKSYRKAYKTKIPATIHHRKIQATQKKYDQTVTEVKRLIKGVLAFSEDAVGETEAIMKSMIEFLLQNPTSSLFLINAKKKSEVLFHHAINVCILSLLIGKEFGLSAEELLFLGMGSIFHDIGKIRIPKAILLKDKPLSKTEKEFLKLHPQYGAEIAQRIKTFPEASINIIYSHHEMLDGSGYPKGLKEDQIPTIVRIVTIANLYDNYCNPRNPEKALTPHKALVHMSKKLASKIDVKILAQFIKLLGIYPPGTIVQLNNGAVGIVVGKSPASPTEPLVMLYDPDEPPSRAPIISLWDEPDLKIEKSLRPADLPDDILTYLNPPLRITYMIEPIDRM</sequence>
<dbReference type="InterPro" id="IPR021812">
    <property type="entry name" value="DUF3391"/>
</dbReference>
<feature type="domain" description="HD-GYP" evidence="1">
    <location>
        <begin position="167"/>
        <end position="363"/>
    </location>
</feature>
<proteinExistence type="predicted"/>
<dbReference type="PROSITE" id="PS51832">
    <property type="entry name" value="HD_GYP"/>
    <property type="match status" value="1"/>
</dbReference>
<dbReference type="InterPro" id="IPR006675">
    <property type="entry name" value="HDIG_dom"/>
</dbReference>
<dbReference type="EMBL" id="DQZW01000217">
    <property type="protein sequence ID" value="HDL90163.1"/>
    <property type="molecule type" value="Genomic_DNA"/>
</dbReference>
<dbReference type="Proteomes" id="UP000886355">
    <property type="component" value="Unassembled WGS sequence"/>
</dbReference>
<dbReference type="CDD" id="cd00077">
    <property type="entry name" value="HDc"/>
    <property type="match status" value="1"/>
</dbReference>
<dbReference type="PANTHER" id="PTHR43155">
    <property type="entry name" value="CYCLIC DI-GMP PHOSPHODIESTERASE PA4108-RELATED"/>
    <property type="match status" value="1"/>
</dbReference>
<evidence type="ECO:0000313" key="2">
    <source>
        <dbReference type="EMBL" id="HDL90163.1"/>
    </source>
</evidence>
<dbReference type="Gene3D" id="1.10.3210.10">
    <property type="entry name" value="Hypothetical protein af1432"/>
    <property type="match status" value="1"/>
</dbReference>
<dbReference type="NCBIfam" id="TIGR00277">
    <property type="entry name" value="HDIG"/>
    <property type="match status" value="1"/>
</dbReference>
<dbReference type="PANTHER" id="PTHR43155:SF2">
    <property type="entry name" value="CYCLIC DI-GMP PHOSPHODIESTERASE PA4108"/>
    <property type="match status" value="1"/>
</dbReference>
<comment type="caution">
    <text evidence="2">The sequence shown here is derived from an EMBL/GenBank/DDBJ whole genome shotgun (WGS) entry which is preliminary data.</text>
</comment>
<dbReference type="SMART" id="SM00471">
    <property type="entry name" value="HDc"/>
    <property type="match status" value="1"/>
</dbReference>
<dbReference type="Pfam" id="PF11871">
    <property type="entry name" value="DUF3391"/>
    <property type="match status" value="1"/>
</dbReference>
<dbReference type="InterPro" id="IPR037522">
    <property type="entry name" value="HD_GYP_dom"/>
</dbReference>
<dbReference type="SUPFAM" id="SSF109604">
    <property type="entry name" value="HD-domain/PDEase-like"/>
    <property type="match status" value="1"/>
</dbReference>
<gene>
    <name evidence="2" type="ORF">ENG14_04600</name>
</gene>
<reference evidence="2" key="1">
    <citation type="journal article" date="2020" name="mSystems">
        <title>Genome- and Community-Level Interaction Insights into Carbon Utilization and Element Cycling Functions of Hydrothermarchaeota in Hydrothermal Sediment.</title>
        <authorList>
            <person name="Zhou Z."/>
            <person name="Liu Y."/>
            <person name="Xu W."/>
            <person name="Pan J."/>
            <person name="Luo Z.H."/>
            <person name="Li M."/>
        </authorList>
    </citation>
    <scope>NUCLEOTIDE SEQUENCE [LARGE SCALE GENOMIC DNA]</scope>
    <source>
        <strain evidence="2">HyVt-19</strain>
    </source>
</reference>
<dbReference type="Pfam" id="PF13487">
    <property type="entry name" value="HD_5"/>
    <property type="match status" value="1"/>
</dbReference>
<dbReference type="InterPro" id="IPR003607">
    <property type="entry name" value="HD/PDEase_dom"/>
</dbReference>
<organism evidence="2">
    <name type="scientific">Thermodesulforhabdus norvegica</name>
    <dbReference type="NCBI Taxonomy" id="39841"/>
    <lineage>
        <taxon>Bacteria</taxon>
        <taxon>Pseudomonadati</taxon>
        <taxon>Thermodesulfobacteriota</taxon>
        <taxon>Syntrophobacteria</taxon>
        <taxon>Syntrophobacterales</taxon>
        <taxon>Thermodesulforhabdaceae</taxon>
        <taxon>Thermodesulforhabdus</taxon>
    </lineage>
</organism>
<evidence type="ECO:0000259" key="1">
    <source>
        <dbReference type="PROSITE" id="PS51832"/>
    </source>
</evidence>